<keyword evidence="4" id="KW-1185">Reference proteome</keyword>
<comment type="caution">
    <text evidence="3">The sequence shown here is derived from an EMBL/GenBank/DDBJ whole genome shotgun (WGS) entry which is preliminary data.</text>
</comment>
<reference evidence="3 4" key="1">
    <citation type="submission" date="2021-02" db="EMBL/GenBank/DDBJ databases">
        <title>Porcisia hertigi Genome sequencing and assembly.</title>
        <authorList>
            <person name="Almutairi H."/>
            <person name="Gatherer D."/>
        </authorList>
    </citation>
    <scope>NUCLEOTIDE SEQUENCE [LARGE SCALE GENOMIC DNA]</scope>
    <source>
        <strain evidence="3 4">C119</strain>
    </source>
</reference>
<sequence>MRGASLPLLSAVGAVRHVAACGTSGSRTAPAPQYYPLSTLVRGGSLSLRGVVYRSSSNRVYAHVPLRASCRCLSASARRLAPEVRTGGDGEDPFAFEFDPMAGVRHDAAVETAKKSFESIVEEVAPPNAPADALAKIRSYLKQHPVDTLILHAEVQITHIENPDTGVEERVHLSPMGIKDALEQAQLRKMNLVQMGSRGDDLAFCRIRREQPWVWKLVQPEMDLVAGLTGTPATDAAVEGQKQGEHQLHGSGSGEGHADRPRQYIGKTKELVDHAFRDAVDAHFIGWRSKKIVQDIGKGHPVKLTIRDFQSPEAAIHKLREMSNAVKSYAEERHIYHHFTSIVANDREASLTLSPPTANKSGTISKTVKHPSEKDWVHALKRMEDSCHKTGRSGTYMKSNKLKMRNVGPTTYRVDKYGRRVD</sequence>
<keyword evidence="2" id="KW-0732">Signal</keyword>
<feature type="signal peptide" evidence="2">
    <location>
        <begin position="1"/>
        <end position="20"/>
    </location>
</feature>
<name>A0A836IDS3_9TRYP</name>
<dbReference type="AlphaFoldDB" id="A0A836IDS3"/>
<dbReference type="EMBL" id="JAFJZO010000026">
    <property type="protein sequence ID" value="KAG5501840.1"/>
    <property type="molecule type" value="Genomic_DNA"/>
</dbReference>
<dbReference type="RefSeq" id="XP_067756287.1">
    <property type="nucleotide sequence ID" value="XM_067900103.1"/>
</dbReference>
<dbReference type="Proteomes" id="UP000674318">
    <property type="component" value="Unassembled WGS sequence"/>
</dbReference>
<feature type="region of interest" description="Disordered" evidence="1">
    <location>
        <begin position="236"/>
        <end position="261"/>
    </location>
</feature>
<evidence type="ECO:0000313" key="4">
    <source>
        <dbReference type="Proteomes" id="UP000674318"/>
    </source>
</evidence>
<dbReference type="OrthoDB" id="277644at2759"/>
<dbReference type="GeneID" id="94290180"/>
<accession>A0A836IDS3</accession>
<evidence type="ECO:0000256" key="1">
    <source>
        <dbReference type="SAM" id="MobiDB-lite"/>
    </source>
</evidence>
<protein>
    <submittedName>
        <fullName evidence="3">Uncharacterized protein</fullName>
    </submittedName>
</protein>
<feature type="chain" id="PRO_5032970621" evidence="2">
    <location>
        <begin position="21"/>
        <end position="422"/>
    </location>
</feature>
<evidence type="ECO:0000313" key="3">
    <source>
        <dbReference type="EMBL" id="KAG5501840.1"/>
    </source>
</evidence>
<organism evidence="3 4">
    <name type="scientific">Porcisia hertigi</name>
    <dbReference type="NCBI Taxonomy" id="2761500"/>
    <lineage>
        <taxon>Eukaryota</taxon>
        <taxon>Discoba</taxon>
        <taxon>Euglenozoa</taxon>
        <taxon>Kinetoplastea</taxon>
        <taxon>Metakinetoplastina</taxon>
        <taxon>Trypanosomatida</taxon>
        <taxon>Trypanosomatidae</taxon>
        <taxon>Leishmaniinae</taxon>
        <taxon>Porcisia</taxon>
    </lineage>
</organism>
<gene>
    <name evidence="3" type="ORF">JKF63_04110</name>
</gene>
<proteinExistence type="predicted"/>
<dbReference type="KEGG" id="phet:94290180"/>
<evidence type="ECO:0000256" key="2">
    <source>
        <dbReference type="SAM" id="SignalP"/>
    </source>
</evidence>